<dbReference type="SUPFAM" id="SSF47616">
    <property type="entry name" value="GST C-terminal domain-like"/>
    <property type="match status" value="1"/>
</dbReference>
<dbReference type="AlphaFoldDB" id="A0A1M5C1Y4"/>
<dbReference type="PROSITE" id="PS50404">
    <property type="entry name" value="GST_NTER"/>
    <property type="match status" value="1"/>
</dbReference>
<evidence type="ECO:0000259" key="2">
    <source>
        <dbReference type="PROSITE" id="PS50405"/>
    </source>
</evidence>
<dbReference type="Gene3D" id="1.20.1050.10">
    <property type="match status" value="1"/>
</dbReference>
<evidence type="ECO:0000313" key="3">
    <source>
        <dbReference type="EMBL" id="SHF48617.1"/>
    </source>
</evidence>
<dbReference type="GO" id="GO:0016740">
    <property type="term" value="F:transferase activity"/>
    <property type="evidence" value="ECO:0007669"/>
    <property type="project" value="UniProtKB-KW"/>
</dbReference>
<feature type="domain" description="GST C-terminal" evidence="2">
    <location>
        <begin position="88"/>
        <end position="211"/>
    </location>
</feature>
<dbReference type="SUPFAM" id="SSF52833">
    <property type="entry name" value="Thioredoxin-like"/>
    <property type="match status" value="1"/>
</dbReference>
<dbReference type="STRING" id="1486859.SAMN05444273_106245"/>
<protein>
    <submittedName>
        <fullName evidence="3">Glutathione S-transferase</fullName>
    </submittedName>
</protein>
<dbReference type="InterPro" id="IPR010987">
    <property type="entry name" value="Glutathione-S-Trfase_C-like"/>
</dbReference>
<organism evidence="3 4">
    <name type="scientific">Litoreibacter ascidiaceicola</name>
    <dbReference type="NCBI Taxonomy" id="1486859"/>
    <lineage>
        <taxon>Bacteria</taxon>
        <taxon>Pseudomonadati</taxon>
        <taxon>Pseudomonadota</taxon>
        <taxon>Alphaproteobacteria</taxon>
        <taxon>Rhodobacterales</taxon>
        <taxon>Roseobacteraceae</taxon>
        <taxon>Litoreibacter</taxon>
    </lineage>
</organism>
<keyword evidence="3" id="KW-0808">Transferase</keyword>
<dbReference type="Pfam" id="PF13410">
    <property type="entry name" value="GST_C_2"/>
    <property type="match status" value="1"/>
</dbReference>
<keyword evidence="4" id="KW-1185">Reference proteome</keyword>
<dbReference type="PANTHER" id="PTHR43968">
    <property type="match status" value="1"/>
</dbReference>
<name>A0A1M5C1Y4_9RHOB</name>
<dbReference type="Proteomes" id="UP000184144">
    <property type="component" value="Unassembled WGS sequence"/>
</dbReference>
<dbReference type="Pfam" id="PF13417">
    <property type="entry name" value="GST_N_3"/>
    <property type="match status" value="1"/>
</dbReference>
<evidence type="ECO:0000259" key="1">
    <source>
        <dbReference type="PROSITE" id="PS50404"/>
    </source>
</evidence>
<dbReference type="OrthoDB" id="9813092at2"/>
<dbReference type="InterPro" id="IPR036249">
    <property type="entry name" value="Thioredoxin-like_sf"/>
</dbReference>
<dbReference type="EMBL" id="FQUV01000006">
    <property type="protein sequence ID" value="SHF48617.1"/>
    <property type="molecule type" value="Genomic_DNA"/>
</dbReference>
<sequence length="221" mass="25140">MSLHLGENIPAGGTPILYSFRRCPYAMRARLAIHAAGLTMQHREIVLRDKAPEFLEASPKGTVPVVIASDGVIEESLDIMLWALDHNDPEEWLQNRENSLALIAQNDGPFKTALDRYKYANRHDNDPETWRTLGASTLEKYDSILAQKPYFLGKQPCLADMAIFPFIRQFANTDRAWFDAQSWPHLHRWLDTHLTSDRFAAIMVKYPKWQAGDPPTLAPLA</sequence>
<dbReference type="RefSeq" id="WP_073144913.1">
    <property type="nucleotide sequence ID" value="NZ_FQUV01000006.1"/>
</dbReference>
<dbReference type="CDD" id="cd03196">
    <property type="entry name" value="GST_C_5"/>
    <property type="match status" value="1"/>
</dbReference>
<dbReference type="InterPro" id="IPR036282">
    <property type="entry name" value="Glutathione-S-Trfase_C_sf"/>
</dbReference>
<dbReference type="PROSITE" id="PS50405">
    <property type="entry name" value="GST_CTER"/>
    <property type="match status" value="1"/>
</dbReference>
<accession>A0A1M5C1Y4</accession>
<dbReference type="SFLD" id="SFLDS00019">
    <property type="entry name" value="Glutathione_Transferase_(cytos"/>
    <property type="match status" value="1"/>
</dbReference>
<dbReference type="PANTHER" id="PTHR43968:SF6">
    <property type="entry name" value="GLUTATHIONE S-TRANSFERASE OMEGA"/>
    <property type="match status" value="1"/>
</dbReference>
<reference evidence="4" key="1">
    <citation type="submission" date="2016-11" db="EMBL/GenBank/DDBJ databases">
        <authorList>
            <person name="Varghese N."/>
            <person name="Submissions S."/>
        </authorList>
    </citation>
    <scope>NUCLEOTIDE SEQUENCE [LARGE SCALE GENOMIC DNA]</scope>
    <source>
        <strain evidence="4">DSM 100566</strain>
    </source>
</reference>
<dbReference type="InterPro" id="IPR004045">
    <property type="entry name" value="Glutathione_S-Trfase_N"/>
</dbReference>
<dbReference type="InterPro" id="IPR040079">
    <property type="entry name" value="Glutathione_S-Trfase"/>
</dbReference>
<feature type="domain" description="GST N-terminal" evidence="1">
    <location>
        <begin position="13"/>
        <end position="91"/>
    </location>
</feature>
<dbReference type="Gene3D" id="3.40.30.10">
    <property type="entry name" value="Glutaredoxin"/>
    <property type="match status" value="1"/>
</dbReference>
<dbReference type="GO" id="GO:0005737">
    <property type="term" value="C:cytoplasm"/>
    <property type="evidence" value="ECO:0007669"/>
    <property type="project" value="TreeGrafter"/>
</dbReference>
<proteinExistence type="predicted"/>
<evidence type="ECO:0000313" key="4">
    <source>
        <dbReference type="Proteomes" id="UP000184144"/>
    </source>
</evidence>
<gene>
    <name evidence="3" type="ORF">SAMN05444273_106245</name>
</gene>
<dbReference type="InterPro" id="IPR050983">
    <property type="entry name" value="GST_Omega/HSP26"/>
</dbReference>